<evidence type="ECO:0000313" key="4">
    <source>
        <dbReference type="EMBL" id="MBP2705209.1"/>
    </source>
</evidence>
<organism evidence="4 5">
    <name type="scientific">Microbispora oryzae</name>
    <dbReference type="NCBI Taxonomy" id="2806554"/>
    <lineage>
        <taxon>Bacteria</taxon>
        <taxon>Bacillati</taxon>
        <taxon>Actinomycetota</taxon>
        <taxon>Actinomycetes</taxon>
        <taxon>Streptosporangiales</taxon>
        <taxon>Streptosporangiaceae</taxon>
        <taxon>Microbispora</taxon>
    </lineage>
</organism>
<dbReference type="PANTHER" id="PTHR30055:SF226">
    <property type="entry name" value="HTH-TYPE TRANSCRIPTIONAL REGULATOR PKSA"/>
    <property type="match status" value="1"/>
</dbReference>
<dbReference type="Gene3D" id="1.10.357.10">
    <property type="entry name" value="Tetracycline Repressor, domain 2"/>
    <property type="match status" value="1"/>
</dbReference>
<dbReference type="PANTHER" id="PTHR30055">
    <property type="entry name" value="HTH-TYPE TRANSCRIPTIONAL REGULATOR RUTR"/>
    <property type="match status" value="1"/>
</dbReference>
<dbReference type="AlphaFoldDB" id="A0A941AQV3"/>
<dbReference type="InterPro" id="IPR001647">
    <property type="entry name" value="HTH_TetR"/>
</dbReference>
<dbReference type="InterPro" id="IPR009057">
    <property type="entry name" value="Homeodomain-like_sf"/>
</dbReference>
<dbReference type="SUPFAM" id="SSF46689">
    <property type="entry name" value="Homeodomain-like"/>
    <property type="match status" value="1"/>
</dbReference>
<dbReference type="GO" id="GO:0003700">
    <property type="term" value="F:DNA-binding transcription factor activity"/>
    <property type="evidence" value="ECO:0007669"/>
    <property type="project" value="TreeGrafter"/>
</dbReference>
<evidence type="ECO:0000259" key="3">
    <source>
        <dbReference type="PROSITE" id="PS50977"/>
    </source>
</evidence>
<proteinExistence type="predicted"/>
<name>A0A941AQV3_9ACTN</name>
<evidence type="ECO:0000256" key="1">
    <source>
        <dbReference type="ARBA" id="ARBA00023125"/>
    </source>
</evidence>
<dbReference type="InterPro" id="IPR036271">
    <property type="entry name" value="Tet_transcr_reg_TetR-rel_C_sf"/>
</dbReference>
<feature type="DNA-binding region" description="H-T-H motif" evidence="2">
    <location>
        <begin position="31"/>
        <end position="50"/>
    </location>
</feature>
<dbReference type="Proteomes" id="UP000674234">
    <property type="component" value="Unassembled WGS sequence"/>
</dbReference>
<dbReference type="PROSITE" id="PS50977">
    <property type="entry name" value="HTH_TETR_2"/>
    <property type="match status" value="1"/>
</dbReference>
<evidence type="ECO:0000256" key="2">
    <source>
        <dbReference type="PROSITE-ProRule" id="PRU00335"/>
    </source>
</evidence>
<dbReference type="InterPro" id="IPR050109">
    <property type="entry name" value="HTH-type_TetR-like_transc_reg"/>
</dbReference>
<dbReference type="EMBL" id="JAFCNB010000007">
    <property type="protein sequence ID" value="MBP2705209.1"/>
    <property type="molecule type" value="Genomic_DNA"/>
</dbReference>
<accession>A0A941AQV3</accession>
<evidence type="ECO:0000313" key="5">
    <source>
        <dbReference type="Proteomes" id="UP000674234"/>
    </source>
</evidence>
<keyword evidence="5" id="KW-1185">Reference proteome</keyword>
<reference evidence="4" key="1">
    <citation type="submission" date="2021-02" db="EMBL/GenBank/DDBJ databases">
        <title>Draft genome sequence of Microbispora sp. RL4-1S isolated from rice leaves in Thailand.</title>
        <authorList>
            <person name="Muangham S."/>
            <person name="Duangmal K."/>
        </authorList>
    </citation>
    <scope>NUCLEOTIDE SEQUENCE</scope>
    <source>
        <strain evidence="4">RL4-1S</strain>
    </source>
</reference>
<dbReference type="Pfam" id="PF00440">
    <property type="entry name" value="TetR_N"/>
    <property type="match status" value="1"/>
</dbReference>
<keyword evidence="1 2" id="KW-0238">DNA-binding</keyword>
<feature type="domain" description="HTH tetR-type" evidence="3">
    <location>
        <begin position="8"/>
        <end position="68"/>
    </location>
</feature>
<sequence length="209" mass="23047">MSAAERLADRRERLLNAAYSLFAHPGFHATTIERLCATARISNRAFYECFSSREDLMRAVYERCVEETLASVTQAIDKAPSTLDDRIVAGIAEYIRFVTKDVRRARVMHLEVRRAGDVLSGARQHTVGAFTKIIESSVGDGSDPSAPELHLLALGLIGAMTELLIEWVLASPPPPTEKLVEASVHIFRRTFTTPELSGSGHYAGRHDPS</sequence>
<dbReference type="RefSeq" id="WP_210156502.1">
    <property type="nucleotide sequence ID" value="NZ_JAFCNB010000007.1"/>
</dbReference>
<comment type="caution">
    <text evidence="4">The sequence shown here is derived from an EMBL/GenBank/DDBJ whole genome shotgun (WGS) entry which is preliminary data.</text>
</comment>
<protein>
    <submittedName>
        <fullName evidence="4">TetR/AcrR family transcriptional regulator</fullName>
    </submittedName>
</protein>
<dbReference type="SUPFAM" id="SSF48498">
    <property type="entry name" value="Tetracyclin repressor-like, C-terminal domain"/>
    <property type="match status" value="1"/>
</dbReference>
<gene>
    <name evidence="4" type="ORF">JOL79_15440</name>
</gene>
<dbReference type="GO" id="GO:0000976">
    <property type="term" value="F:transcription cis-regulatory region binding"/>
    <property type="evidence" value="ECO:0007669"/>
    <property type="project" value="TreeGrafter"/>
</dbReference>